<comment type="subcellular location">
    <subcellularLocation>
        <location evidence="1">Cell inner membrane</location>
        <topology evidence="1">Multi-pass membrane protein</topology>
    </subcellularLocation>
</comment>
<keyword evidence="2" id="KW-0997">Cell inner membrane</keyword>
<dbReference type="KEGG" id="bja:bll6946"/>
<organism evidence="11 12">
    <name type="scientific">Bradyrhizobium diazoefficiens (strain JCM 10833 / BCRC 13528 / IAM 13628 / NBRC 14792 / USDA 110)</name>
    <dbReference type="NCBI Taxonomy" id="224911"/>
    <lineage>
        <taxon>Bacteria</taxon>
        <taxon>Pseudomonadati</taxon>
        <taxon>Pseudomonadota</taxon>
        <taxon>Alphaproteobacteria</taxon>
        <taxon>Hyphomicrobiales</taxon>
        <taxon>Nitrobacteraceae</taxon>
        <taxon>Bradyrhizobium</taxon>
    </lineage>
</organism>
<dbReference type="PANTHER" id="PTHR32089">
    <property type="entry name" value="METHYL-ACCEPTING CHEMOTAXIS PROTEIN MCPB"/>
    <property type="match status" value="1"/>
</dbReference>
<dbReference type="Proteomes" id="UP000002526">
    <property type="component" value="Chromosome"/>
</dbReference>
<evidence type="ECO:0000256" key="1">
    <source>
        <dbReference type="ARBA" id="ARBA00004429"/>
    </source>
</evidence>
<feature type="transmembrane region" description="Helical" evidence="7">
    <location>
        <begin position="71"/>
        <end position="93"/>
    </location>
</feature>
<evidence type="ECO:0000256" key="4">
    <source>
        <dbReference type="ARBA" id="ARBA00029447"/>
    </source>
</evidence>
<evidence type="ECO:0000259" key="10">
    <source>
        <dbReference type="PROSITE" id="PS50885"/>
    </source>
</evidence>
<proteinExistence type="inferred from homology"/>
<dbReference type="Pfam" id="PF00015">
    <property type="entry name" value="MCPsignal"/>
    <property type="match status" value="1"/>
</dbReference>
<comment type="similarity">
    <text evidence="4">Belongs to the methyl-accepting chemotaxis (MCP) protein family.</text>
</comment>
<dbReference type="STRING" id="224911.AAV28_32320"/>
<dbReference type="InParanoid" id="Q89EX3"/>
<dbReference type="GO" id="GO:0005886">
    <property type="term" value="C:plasma membrane"/>
    <property type="evidence" value="ECO:0007669"/>
    <property type="project" value="UniProtKB-SubCell"/>
</dbReference>
<dbReference type="InterPro" id="IPR000727">
    <property type="entry name" value="T_SNARE_dom"/>
</dbReference>
<keyword evidence="12" id="KW-1185">Reference proteome</keyword>
<feature type="coiled-coil region" evidence="6">
    <location>
        <begin position="410"/>
        <end position="437"/>
    </location>
</feature>
<dbReference type="PROSITE" id="PS50885">
    <property type="entry name" value="HAMP"/>
    <property type="match status" value="1"/>
</dbReference>
<evidence type="ECO:0000256" key="2">
    <source>
        <dbReference type="ARBA" id="ARBA00022519"/>
    </source>
</evidence>
<dbReference type="Gene3D" id="1.10.287.950">
    <property type="entry name" value="Methyl-accepting chemotaxis protein"/>
    <property type="match status" value="1"/>
</dbReference>
<dbReference type="Gene3D" id="6.10.340.10">
    <property type="match status" value="1"/>
</dbReference>
<keyword evidence="7" id="KW-1133">Transmembrane helix</keyword>
<name>Q89EX3_BRADU</name>
<dbReference type="PATRIC" id="fig|224911.5.peg.7117"/>
<keyword evidence="2" id="KW-1003">Cell membrane</keyword>
<dbReference type="OrthoDB" id="1776073at2"/>
<dbReference type="eggNOG" id="COG0840">
    <property type="taxonomic scope" value="Bacteria"/>
</dbReference>
<keyword evidence="3 5" id="KW-0807">Transducer</keyword>
<dbReference type="SMART" id="SM00283">
    <property type="entry name" value="MA"/>
    <property type="match status" value="1"/>
</dbReference>
<feature type="domain" description="T-SNARE coiled-coil homology" evidence="9">
    <location>
        <begin position="615"/>
        <end position="677"/>
    </location>
</feature>
<evidence type="ECO:0000256" key="5">
    <source>
        <dbReference type="PROSITE-ProRule" id="PRU00284"/>
    </source>
</evidence>
<dbReference type="SMART" id="SM00304">
    <property type="entry name" value="HAMP"/>
    <property type="match status" value="2"/>
</dbReference>
<dbReference type="AlphaFoldDB" id="Q89EX3"/>
<evidence type="ECO:0000313" key="12">
    <source>
        <dbReference type="Proteomes" id="UP000002526"/>
    </source>
</evidence>
<dbReference type="InterPro" id="IPR032255">
    <property type="entry name" value="HBM"/>
</dbReference>
<keyword evidence="7" id="KW-0472">Membrane</keyword>
<dbReference type="PROSITE" id="PS50192">
    <property type="entry name" value="T_SNARE"/>
    <property type="match status" value="1"/>
</dbReference>
<dbReference type="EnsemblBacteria" id="BAC52211">
    <property type="protein sequence ID" value="BAC52211"/>
    <property type="gene ID" value="BAC52211"/>
</dbReference>
<dbReference type="SMART" id="SM01358">
    <property type="entry name" value="HBM"/>
    <property type="match status" value="1"/>
</dbReference>
<sequence>MIRGVAASSHHCELSENGYCEMNLSFVARVFARDGQSMSGLFHGHGRMNAAAMSLPKSEPVFANVSIRAKIMIGFAVVLLLSAVTMAGAWFGYEKILDGFGVYRVSMSESDYAREIDSSLSAYQSNARYFAMAGTKEAESAAEEARRRLEGAITAAKTETSTLSWQQSIKELFEAYRAYTDAFNKVLALQSEISRSGTVMEDQSRAIKSILADAKVSPGDADEIGGALNRFEVVDLLATAELKRHDDALAQAAAQRLETIKRLVDRGALRSMDAIGEKALADRLAFYGESVARVVASAQEIDRLVESMWKLRHSLSGAASSLKRVALAEQAEAEKKTSEQIASGQSVVVALALASIAIGLVLSFAVGRGIARPVIAMCAAMTELARGRHEIVLPGLGRRDEVGKMAGAVEMFKRQAIERTEREAAEIEERNRSAAELRRSELTRFAGTFETAVGDIVNDISSSARQLEAAASTLSRNAEATGDLTTAVAGASREAVGSIRSVAAAAEELSLSINEIRSQVRNSNDISESAVQQARDTDVRIAALSEASHRIGDVVKLITAVAEQTNLLALNATIEAARAGDAGRGFAVVASEVKSLASQTARATEEIGAHIQGMQQATGESIAAIKTIAGTIGEISSISGSIATAVDQQTTTTQEIARSAQHAASGTGQVSTNLEQVNREATETGAAASAVLQSARGLTEASQRLRVELDGFMANVAAA</sequence>
<evidence type="ECO:0000256" key="6">
    <source>
        <dbReference type="SAM" id="Coils"/>
    </source>
</evidence>
<dbReference type="PhylomeDB" id="Q89EX3"/>
<evidence type="ECO:0000259" key="8">
    <source>
        <dbReference type="PROSITE" id="PS50111"/>
    </source>
</evidence>
<keyword evidence="7" id="KW-0812">Transmembrane</keyword>
<dbReference type="PROSITE" id="PS50111">
    <property type="entry name" value="CHEMOTAXIS_TRANSDUC_2"/>
    <property type="match status" value="1"/>
</dbReference>
<feature type="domain" description="HAMP" evidence="10">
    <location>
        <begin position="368"/>
        <end position="421"/>
    </location>
</feature>
<dbReference type="GO" id="GO:0007165">
    <property type="term" value="P:signal transduction"/>
    <property type="evidence" value="ECO:0007669"/>
    <property type="project" value="UniProtKB-KW"/>
</dbReference>
<dbReference type="SUPFAM" id="SSF58104">
    <property type="entry name" value="Methyl-accepting chemotaxis protein (MCP) signaling domain"/>
    <property type="match status" value="1"/>
</dbReference>
<dbReference type="HOGENOM" id="CLU_000445_107_27_5"/>
<feature type="domain" description="Methyl-accepting transducer" evidence="8">
    <location>
        <begin position="456"/>
        <end position="692"/>
    </location>
</feature>
<evidence type="ECO:0000256" key="7">
    <source>
        <dbReference type="SAM" id="Phobius"/>
    </source>
</evidence>
<dbReference type="InterPro" id="IPR004089">
    <property type="entry name" value="MCPsignal_dom"/>
</dbReference>
<dbReference type="EMBL" id="BA000040">
    <property type="protein sequence ID" value="BAC52211.1"/>
    <property type="molecule type" value="Genomic_DNA"/>
</dbReference>
<keyword evidence="6" id="KW-0175">Coiled coil</keyword>
<dbReference type="GO" id="GO:0006935">
    <property type="term" value="P:chemotaxis"/>
    <property type="evidence" value="ECO:0000318"/>
    <property type="project" value="GO_Central"/>
</dbReference>
<accession>Q89EX3</accession>
<evidence type="ECO:0000259" key="9">
    <source>
        <dbReference type="PROSITE" id="PS50192"/>
    </source>
</evidence>
<dbReference type="PANTHER" id="PTHR32089:SF112">
    <property type="entry name" value="LYSOZYME-LIKE PROTEIN-RELATED"/>
    <property type="match status" value="1"/>
</dbReference>
<gene>
    <name evidence="11" type="ordered locus">bll6946</name>
</gene>
<protein>
    <submittedName>
        <fullName evidence="11">Bll6946 protein</fullName>
    </submittedName>
</protein>
<dbReference type="InterPro" id="IPR003660">
    <property type="entry name" value="HAMP_dom"/>
</dbReference>
<dbReference type="eggNOG" id="COG2770">
    <property type="taxonomic scope" value="Bacteria"/>
</dbReference>
<evidence type="ECO:0000256" key="3">
    <source>
        <dbReference type="ARBA" id="ARBA00023224"/>
    </source>
</evidence>
<evidence type="ECO:0000313" key="11">
    <source>
        <dbReference type="EMBL" id="BAC52211.1"/>
    </source>
</evidence>
<reference evidence="12" key="1">
    <citation type="journal article" date="2002" name="DNA Res.">
        <title>Complete genomic sequence of nitrogen-fixing symbiotic bacterium Bradyrhizobium japonicum USDA110.</title>
        <authorList>
            <person name="Kaneko T."/>
            <person name="Nakamura Y."/>
            <person name="Sato S."/>
            <person name="Minamisawa K."/>
            <person name="Uchiumi T."/>
            <person name="Sasamoto S."/>
            <person name="Watanabe A."/>
            <person name="Idesawa K."/>
            <person name="Iriguchi M."/>
            <person name="Kawashima K."/>
            <person name="Kohara M."/>
            <person name="Matsumoto M."/>
            <person name="Shimpo S."/>
            <person name="Tsuruoka H."/>
            <person name="Wada T."/>
            <person name="Yamada M."/>
            <person name="Tabata S."/>
        </authorList>
    </citation>
    <scope>NUCLEOTIDE SEQUENCE [LARGE SCALE GENOMIC DNA]</scope>
    <source>
        <strain evidence="12">JCM 10833 / BCRC 13528 / IAM 13628 / NBRC 14792 / USDA 110</strain>
    </source>
</reference>